<keyword evidence="2 7" id="KW-0328">Glycosyltransferase</keyword>
<keyword evidence="13" id="KW-1185">Reference proteome</keyword>
<comment type="similarity">
    <text evidence="6">Belongs to the ARTD/PARP family.</text>
</comment>
<dbReference type="InterPro" id="IPR037197">
    <property type="entry name" value="WWE_dom_sf"/>
</dbReference>
<dbReference type="InterPro" id="IPR012317">
    <property type="entry name" value="Poly(ADP-ribose)pol_cat_dom"/>
</dbReference>
<dbReference type="GO" id="GO:0005634">
    <property type="term" value="C:nucleus"/>
    <property type="evidence" value="ECO:0007669"/>
    <property type="project" value="UniProtKB-SubCell"/>
</dbReference>
<dbReference type="Pfam" id="PF23222">
    <property type="entry name" value="RRM_PARP14_1"/>
    <property type="match status" value="1"/>
</dbReference>
<keyword evidence="5" id="KW-0539">Nucleus</keyword>
<sequence length="1359" mass="150255">MEHSVFFKAEDLSDKDKERIKNYFKIKRKSGGGECSDVEKVAENCYKISFLQKEDQERVLLRDHEVLLQNQNFHISLSPRATTERGEQALSSDKDVERMKEFVKFEPYLLHYLNDSPKATNDLKVQLSCLCSSFQVLPEQEKIVAFQAAGGPGCSWPTFEKWVMQVEHVIGALNQKYCCHFEVDPERLKIMQQNPTLFSEDLILYNVEVGFAVVVGQLDEVMNLLDAVDQMGQNMHVRKDCDVSKSQYALVQEDFEKDASFEYPHVKVSRDSTETLILEGPEKEVHLASKKLLEKVSNIRRKKIQLQETILEFLVTSGNVHTYEVRFQQSLRCPVMLDIGPDLTLSSTSPQSLDEAAAALERDLKTKTVMLNRAEVESPEMDKLRKALNDALQQANRGGTKVEMTFLAGDASSLVSLVGFSKEVDSLNQLLLDYQFNQAEMSDFVLLPSPAMVDHFSRILQLVTLNCSGLKVAAVKCPSPRVEFSGPRQLVQDFRMALNTAIGGLTCTKWKVEGPGSPLYFQHEGKDKIALLENNHNVVISPDLNQQDRCCRQTGRSSTTPTSSSPIPAQQQIHQNKPDLQVVLGGLEDQKVEVLVSPMLNTELHSTAIGKALAAKGGDPFQQNFKCSKGGAGDLHPGDVLEVDGTVAMGCRKVFFIQCLPWDLRGSGEQALRAGLARVLDLCVHQSWSSVAFAVMGPGIALRTPVREASRILAEEIGAFGHAGTTGSLSTIRVVVPPSYGDSKEIFQGVSSCLSSQILDRSGRAVFRSLTTDLDDVVLHVGGVQLILVFGDITNETTDAVVNSTNFTNFTTGVCKDILTVAGSEVQKNLESAQVTRGTVHMTQSGSFPCRAIMHVCGERDAGVIQGLARDVVLLCERNRYQSVAIPAICAGQGGVDPRVVANAILGGVRAATSGQTVRHVTTVRLVLFQINVFQQFKAEAQSTVGSTPTPLRLSRSSSQRLQDQPPSITPDLSSLLRPASSAEESVTFTLIGLSAIDVSLACGELHQAYTTQCTTYTMTQEAMSKLHEPEVTQLSSRMQDLGIRIEEPSQNGDMVVSGLRNGVNEVIQLVQVALARAVREFEQRDLYGNVVWCLLGDRGDWERFPKEANQTLEQGRSSSEVMDGQGRRWNVDLKKMTASAVGSVRPYKLKRLENLSDFTLPLYWDALERGESLQLIALLQSTAEYGKIKGDFKRTAKDKTVMKIERVQNVHLRRAYEVKKRQLEDKNSDTVGAGEKTLYHGTTAQACRCIQENGFNRRFAGQNATLYGEGTYFAVNASYSANPTYSRPGDDGTQLMFVARVLTGVCTAGQSDMKVLPPISSQQPQLTFDSAVDNEQNPNMYVVFHDIQAYPDYLIWFK</sequence>
<reference evidence="12" key="3">
    <citation type="submission" date="2025-09" db="UniProtKB">
        <authorList>
            <consortium name="Ensembl"/>
        </authorList>
    </citation>
    <scope>IDENTIFICATION</scope>
</reference>
<dbReference type="GeneTree" id="ENSGT00940000154311"/>
<comment type="subcellular location">
    <subcellularLocation>
        <location evidence="1">Nucleus</location>
    </subcellularLocation>
</comment>
<dbReference type="InterPro" id="IPR043472">
    <property type="entry name" value="Macro_dom-like"/>
</dbReference>
<dbReference type="InterPro" id="IPR004170">
    <property type="entry name" value="WWE_dom"/>
</dbReference>
<dbReference type="Ensembl" id="ENSDCDT00010000836.1">
    <property type="protein sequence ID" value="ENSDCDP00010000803.1"/>
    <property type="gene ID" value="ENSDCDG00010000456.1"/>
</dbReference>
<feature type="compositionally biased region" description="Low complexity" evidence="8">
    <location>
        <begin position="557"/>
        <end position="568"/>
    </location>
</feature>
<dbReference type="FunFam" id="3.90.228.10:FF:000008">
    <property type="entry name" value="Poly [ADP-ribose] polymerase"/>
    <property type="match status" value="1"/>
</dbReference>
<dbReference type="Gene3D" id="3.40.220.10">
    <property type="entry name" value="Leucine Aminopeptidase, subunit E, domain 1"/>
    <property type="match status" value="2"/>
</dbReference>
<keyword evidence="4 7" id="KW-0520">NAD</keyword>
<proteinExistence type="inferred from homology"/>
<dbReference type="PROSITE" id="PS51154">
    <property type="entry name" value="MACRO"/>
    <property type="match status" value="1"/>
</dbReference>
<feature type="domain" description="Macro" evidence="11">
    <location>
        <begin position="773"/>
        <end position="945"/>
    </location>
</feature>
<reference evidence="12" key="2">
    <citation type="submission" date="2025-08" db="UniProtKB">
        <authorList>
            <consortium name="Ensembl"/>
        </authorList>
    </citation>
    <scope>IDENTIFICATION</scope>
</reference>
<evidence type="ECO:0000256" key="1">
    <source>
        <dbReference type="ARBA" id="ARBA00004123"/>
    </source>
</evidence>
<dbReference type="SUPFAM" id="SSF117839">
    <property type="entry name" value="WWE domain"/>
    <property type="match status" value="1"/>
</dbReference>
<evidence type="ECO:0000313" key="12">
    <source>
        <dbReference type="Ensembl" id="ENSDCDP00010000803.1"/>
    </source>
</evidence>
<name>A0AAY3ZUS0_9TELE</name>
<gene>
    <name evidence="12" type="primary">LOC114790040</name>
</gene>
<evidence type="ECO:0000256" key="4">
    <source>
        <dbReference type="ARBA" id="ARBA00023027"/>
    </source>
</evidence>
<accession>A0AAY3ZUS0</accession>
<dbReference type="GO" id="GO:0005737">
    <property type="term" value="C:cytoplasm"/>
    <property type="evidence" value="ECO:0007669"/>
    <property type="project" value="TreeGrafter"/>
</dbReference>
<dbReference type="GO" id="GO:1990404">
    <property type="term" value="F:NAD+-protein mono-ADP-ribosyltransferase activity"/>
    <property type="evidence" value="ECO:0007669"/>
    <property type="project" value="TreeGrafter"/>
</dbReference>
<feature type="region of interest" description="Disordered" evidence="8">
    <location>
        <begin position="945"/>
        <end position="977"/>
    </location>
</feature>
<keyword evidence="3 7" id="KW-0808">Transferase</keyword>
<dbReference type="PANTHER" id="PTHR14453">
    <property type="entry name" value="PARP/ZINC FINGER CCCH TYPE DOMAIN CONTAINING PROTEIN"/>
    <property type="match status" value="1"/>
</dbReference>
<dbReference type="InterPro" id="IPR052056">
    <property type="entry name" value="Mono-ARTD/PARP"/>
</dbReference>
<dbReference type="CDD" id="cd01439">
    <property type="entry name" value="TCCD_inducible_PARP_like"/>
    <property type="match status" value="1"/>
</dbReference>
<evidence type="ECO:0000256" key="8">
    <source>
        <dbReference type="SAM" id="MobiDB-lite"/>
    </source>
</evidence>
<dbReference type="Pfam" id="PF00644">
    <property type="entry name" value="PARP"/>
    <property type="match status" value="1"/>
</dbReference>
<dbReference type="PROSITE" id="PS51059">
    <property type="entry name" value="PARP_CATALYTIC"/>
    <property type="match status" value="1"/>
</dbReference>
<dbReference type="SUPFAM" id="SSF56399">
    <property type="entry name" value="ADP-ribosylation"/>
    <property type="match status" value="1"/>
</dbReference>
<evidence type="ECO:0000259" key="9">
    <source>
        <dbReference type="PROSITE" id="PS50918"/>
    </source>
</evidence>
<evidence type="ECO:0000259" key="10">
    <source>
        <dbReference type="PROSITE" id="PS51059"/>
    </source>
</evidence>
<reference evidence="12 13" key="1">
    <citation type="submission" date="2020-06" db="EMBL/GenBank/DDBJ databases">
        <authorList>
            <consortium name="Wellcome Sanger Institute Data Sharing"/>
        </authorList>
    </citation>
    <scope>NUCLEOTIDE SEQUENCE [LARGE SCALE GENOMIC DNA]</scope>
</reference>
<evidence type="ECO:0000256" key="7">
    <source>
        <dbReference type="RuleBase" id="RU362114"/>
    </source>
</evidence>
<feature type="domain" description="WWE" evidence="9">
    <location>
        <begin position="1078"/>
        <end position="1152"/>
    </location>
</feature>
<dbReference type="SMART" id="SM00506">
    <property type="entry name" value="A1pp"/>
    <property type="match status" value="1"/>
</dbReference>
<feature type="domain" description="PARP catalytic" evidence="10">
    <location>
        <begin position="1161"/>
        <end position="1359"/>
    </location>
</feature>
<protein>
    <recommendedName>
        <fullName evidence="7">Poly [ADP-ribose] polymerase</fullName>
        <shortName evidence="7">PARP</shortName>
        <ecNumber evidence="7">2.4.2.-</ecNumber>
    </recommendedName>
</protein>
<dbReference type="RefSeq" id="XP_028835494.1">
    <property type="nucleotide sequence ID" value="XM_028979661.1"/>
</dbReference>
<dbReference type="EC" id="2.4.2.-" evidence="7"/>
<dbReference type="Pfam" id="PF01661">
    <property type="entry name" value="Macro"/>
    <property type="match status" value="1"/>
</dbReference>
<dbReference type="Gene3D" id="3.90.228.10">
    <property type="match status" value="1"/>
</dbReference>
<evidence type="ECO:0000256" key="2">
    <source>
        <dbReference type="ARBA" id="ARBA00022676"/>
    </source>
</evidence>
<evidence type="ECO:0000313" key="13">
    <source>
        <dbReference type="Proteomes" id="UP000694580"/>
    </source>
</evidence>
<feature type="region of interest" description="Disordered" evidence="8">
    <location>
        <begin position="549"/>
        <end position="575"/>
    </location>
</feature>
<evidence type="ECO:0000256" key="3">
    <source>
        <dbReference type="ARBA" id="ARBA00022679"/>
    </source>
</evidence>
<dbReference type="PANTHER" id="PTHR14453:SF107">
    <property type="entry name" value="POLY [ADP-RIBOSE] POLYMERASE"/>
    <property type="match status" value="1"/>
</dbReference>
<dbReference type="SUPFAM" id="SSF52949">
    <property type="entry name" value="Macro domain-like"/>
    <property type="match status" value="2"/>
</dbReference>
<dbReference type="GO" id="GO:0003714">
    <property type="term" value="F:transcription corepressor activity"/>
    <property type="evidence" value="ECO:0007669"/>
    <property type="project" value="TreeGrafter"/>
</dbReference>
<dbReference type="InterPro" id="IPR057051">
    <property type="entry name" value="PARP14_RPM_1"/>
</dbReference>
<dbReference type="Proteomes" id="UP000694580">
    <property type="component" value="Chromosome 1"/>
</dbReference>
<dbReference type="InterPro" id="IPR012677">
    <property type="entry name" value="Nucleotide-bd_a/b_plait_sf"/>
</dbReference>
<dbReference type="GO" id="GO:0010629">
    <property type="term" value="P:negative regulation of gene expression"/>
    <property type="evidence" value="ECO:0007669"/>
    <property type="project" value="TreeGrafter"/>
</dbReference>
<dbReference type="InterPro" id="IPR002589">
    <property type="entry name" value="Macro_dom"/>
</dbReference>
<feature type="compositionally biased region" description="Low complexity" evidence="8">
    <location>
        <begin position="951"/>
        <end position="967"/>
    </location>
</feature>
<dbReference type="GO" id="GO:0003950">
    <property type="term" value="F:NAD+ poly-ADP-ribosyltransferase activity"/>
    <property type="evidence" value="ECO:0007669"/>
    <property type="project" value="UniProtKB-UniRule"/>
</dbReference>
<dbReference type="PROSITE" id="PS50918">
    <property type="entry name" value="WWE"/>
    <property type="match status" value="1"/>
</dbReference>
<dbReference type="Gene3D" id="3.30.70.330">
    <property type="match status" value="1"/>
</dbReference>
<dbReference type="GeneID" id="114790040"/>
<dbReference type="GO" id="GO:0070212">
    <property type="term" value="P:protein poly-ADP-ribosylation"/>
    <property type="evidence" value="ECO:0007669"/>
    <property type="project" value="TreeGrafter"/>
</dbReference>
<organism evidence="12 13">
    <name type="scientific">Denticeps clupeoides</name>
    <name type="common">denticle herring</name>
    <dbReference type="NCBI Taxonomy" id="299321"/>
    <lineage>
        <taxon>Eukaryota</taxon>
        <taxon>Metazoa</taxon>
        <taxon>Chordata</taxon>
        <taxon>Craniata</taxon>
        <taxon>Vertebrata</taxon>
        <taxon>Euteleostomi</taxon>
        <taxon>Actinopterygii</taxon>
        <taxon>Neopterygii</taxon>
        <taxon>Teleostei</taxon>
        <taxon>Clupei</taxon>
        <taxon>Clupeiformes</taxon>
        <taxon>Denticipitoidei</taxon>
        <taxon>Denticipitidae</taxon>
        <taxon>Denticeps</taxon>
    </lineage>
</organism>
<evidence type="ECO:0000259" key="11">
    <source>
        <dbReference type="PROSITE" id="PS51154"/>
    </source>
</evidence>
<evidence type="ECO:0000256" key="6">
    <source>
        <dbReference type="ARBA" id="ARBA00024347"/>
    </source>
</evidence>
<evidence type="ECO:0000256" key="5">
    <source>
        <dbReference type="ARBA" id="ARBA00023242"/>
    </source>
</evidence>